<dbReference type="SMART" id="SM00257">
    <property type="entry name" value="LysM"/>
    <property type="match status" value="1"/>
</dbReference>
<evidence type="ECO:0000259" key="3">
    <source>
        <dbReference type="PROSITE" id="PS51782"/>
    </source>
</evidence>
<dbReference type="STRING" id="1130798.LBLM1_02295"/>
<organism evidence="4 5">
    <name type="scientific">Limosilactobacillus mucosae LM1</name>
    <dbReference type="NCBI Taxonomy" id="1130798"/>
    <lineage>
        <taxon>Bacteria</taxon>
        <taxon>Bacillati</taxon>
        <taxon>Bacillota</taxon>
        <taxon>Bacilli</taxon>
        <taxon>Lactobacillales</taxon>
        <taxon>Lactobacillaceae</taxon>
        <taxon>Limosilactobacillus</taxon>
    </lineage>
</organism>
<dbReference type="InterPro" id="IPR018392">
    <property type="entry name" value="LysM"/>
</dbReference>
<accession>A0A0D4CJE8</accession>
<dbReference type="PROSITE" id="PS51782">
    <property type="entry name" value="LYSM"/>
    <property type="match status" value="1"/>
</dbReference>
<feature type="compositionally biased region" description="Low complexity" evidence="1">
    <location>
        <begin position="106"/>
        <end position="128"/>
    </location>
</feature>
<evidence type="ECO:0000256" key="2">
    <source>
        <dbReference type="SAM" id="SignalP"/>
    </source>
</evidence>
<evidence type="ECO:0000256" key="1">
    <source>
        <dbReference type="SAM" id="MobiDB-lite"/>
    </source>
</evidence>
<name>A0A0D4CJE8_LIMMU</name>
<proteinExistence type="predicted"/>
<keyword evidence="5" id="KW-1185">Reference proteome</keyword>
<dbReference type="AlphaFoldDB" id="A0A0D4CJE8"/>
<keyword evidence="2" id="KW-0732">Signal</keyword>
<dbReference type="Gene3D" id="3.10.350.10">
    <property type="entry name" value="LysM domain"/>
    <property type="match status" value="1"/>
</dbReference>
<feature type="compositionally biased region" description="Polar residues" evidence="1">
    <location>
        <begin position="90"/>
        <end position="105"/>
    </location>
</feature>
<evidence type="ECO:0000313" key="4">
    <source>
        <dbReference type="EMBL" id="AJT50020.1"/>
    </source>
</evidence>
<dbReference type="HOGENOM" id="CLU_077123_0_0_9"/>
<dbReference type="OrthoDB" id="117366at2"/>
<dbReference type="InterPro" id="IPR036779">
    <property type="entry name" value="LysM_dom_sf"/>
</dbReference>
<sequence>MKISKKAVKISAAVAGAVALGTVGTAITANADTVYTVQSGDTLSGISAKLGHNLDFVDQLASKNNIANKNLIYVGQKLVISDDGEVSSATSEQAATLPSATAENTATAQDSTAQSADSAAQSTAADTSAEQAASDAAAAQAASDAAASQAAASQAAASQAAAAQAQAAQQQSAQVQAATYSANTYSTNTTTTTYTSTVSGDEAAAKAWIANKESGGSYTAQNGQYYGKYQLSSSYLNGDYSAANQEQVADNYVANRYGSWTAAQQFWQSHGWY</sequence>
<dbReference type="RefSeq" id="WP_006500158.1">
    <property type="nucleotide sequence ID" value="NZ_CP011013.1"/>
</dbReference>
<gene>
    <name evidence="4" type="ORF">LBLM1_02295</name>
</gene>
<evidence type="ECO:0000313" key="5">
    <source>
        <dbReference type="Proteomes" id="UP000003645"/>
    </source>
</evidence>
<feature type="domain" description="LysM" evidence="3">
    <location>
        <begin position="33"/>
        <end position="80"/>
    </location>
</feature>
<feature type="signal peptide" evidence="2">
    <location>
        <begin position="1"/>
        <end position="31"/>
    </location>
</feature>
<reference evidence="4 5" key="1">
    <citation type="journal article" date="2012" name="J. Bacteriol.">
        <title>Genome sequence of Lactobacillus mucosae LM1, isolated from piglet feces.</title>
        <authorList>
            <person name="Lee J.H."/>
            <person name="Valeriano V.D."/>
            <person name="Shin Y.R."/>
            <person name="Chae J.P."/>
            <person name="Kim G.B."/>
            <person name="Ham J.S."/>
            <person name="Chun J."/>
            <person name="Kang D.K."/>
        </authorList>
    </citation>
    <scope>NUCLEOTIDE SEQUENCE [LARGE SCALE GENOMIC DNA]</scope>
    <source>
        <strain evidence="4 5">LM1</strain>
    </source>
</reference>
<dbReference type="CDD" id="cd00118">
    <property type="entry name" value="LysM"/>
    <property type="match status" value="1"/>
</dbReference>
<feature type="region of interest" description="Disordered" evidence="1">
    <location>
        <begin position="90"/>
        <end position="128"/>
    </location>
</feature>
<dbReference type="Proteomes" id="UP000003645">
    <property type="component" value="Chromosome"/>
</dbReference>
<protein>
    <submittedName>
        <fullName evidence="4">Peptidoglycan-binding protein LysM</fullName>
    </submittedName>
</protein>
<dbReference type="SUPFAM" id="SSF54106">
    <property type="entry name" value="LysM domain"/>
    <property type="match status" value="1"/>
</dbReference>
<dbReference type="EMBL" id="CP011013">
    <property type="protein sequence ID" value="AJT50020.1"/>
    <property type="molecule type" value="Genomic_DNA"/>
</dbReference>
<dbReference type="KEGG" id="lmu:LBLM1_02295"/>
<feature type="chain" id="PRO_5002274090" evidence="2">
    <location>
        <begin position="32"/>
        <end position="273"/>
    </location>
</feature>
<dbReference type="Pfam" id="PF01476">
    <property type="entry name" value="LysM"/>
    <property type="match status" value="1"/>
</dbReference>